<dbReference type="RefSeq" id="WP_217630525.1">
    <property type="nucleotide sequence ID" value="NZ_FNWL01000001.1"/>
</dbReference>
<dbReference type="AlphaFoldDB" id="A0A1H6FUD3"/>
<evidence type="ECO:0000313" key="3">
    <source>
        <dbReference type="Proteomes" id="UP000199112"/>
    </source>
</evidence>
<protein>
    <submittedName>
        <fullName evidence="2">Uncharacterized protein</fullName>
    </submittedName>
</protein>
<feature type="region of interest" description="Disordered" evidence="1">
    <location>
        <begin position="1"/>
        <end position="20"/>
    </location>
</feature>
<dbReference type="EMBL" id="FNWL01000001">
    <property type="protein sequence ID" value="SEH13385.1"/>
    <property type="molecule type" value="Genomic_DNA"/>
</dbReference>
<evidence type="ECO:0000256" key="1">
    <source>
        <dbReference type="SAM" id="MobiDB-lite"/>
    </source>
</evidence>
<proteinExistence type="predicted"/>
<keyword evidence="3" id="KW-1185">Reference proteome</keyword>
<accession>A0A1H6FUD3</accession>
<name>A0A1H6FUD3_9EURY</name>
<gene>
    <name evidence="2" type="ORF">SAMN04487967_1337</name>
</gene>
<sequence length="111" mass="12050">MNVEYREIASSSDPSDSHPWYDIAVDEEAGTLRIEDEADGGLDATLSSGEETIGEGSDVDTDSDLIVALTQEGDLITYNTDETEVPPLRAHLAWYDAATDTLEVLEFVEPA</sequence>
<dbReference type="Proteomes" id="UP000199112">
    <property type="component" value="Unassembled WGS sequence"/>
</dbReference>
<evidence type="ECO:0000313" key="2">
    <source>
        <dbReference type="EMBL" id="SEH13385.1"/>
    </source>
</evidence>
<reference evidence="3" key="1">
    <citation type="submission" date="2016-10" db="EMBL/GenBank/DDBJ databases">
        <authorList>
            <person name="Varghese N."/>
            <person name="Submissions S."/>
        </authorList>
    </citation>
    <scope>NUCLEOTIDE SEQUENCE [LARGE SCALE GENOMIC DNA]</scope>
    <source>
        <strain evidence="3">CGMCC 1.8981</strain>
    </source>
</reference>
<dbReference type="OrthoDB" id="372951at2157"/>
<organism evidence="2 3">
    <name type="scientific">Natronorubrum sediminis</name>
    <dbReference type="NCBI Taxonomy" id="640943"/>
    <lineage>
        <taxon>Archaea</taxon>
        <taxon>Methanobacteriati</taxon>
        <taxon>Methanobacteriota</taxon>
        <taxon>Stenosarchaea group</taxon>
        <taxon>Halobacteria</taxon>
        <taxon>Halobacteriales</taxon>
        <taxon>Natrialbaceae</taxon>
        <taxon>Natronorubrum</taxon>
    </lineage>
</organism>